<organism evidence="2 3">
    <name type="scientific">Sutcliffiella horikoshii</name>
    <dbReference type="NCBI Taxonomy" id="79883"/>
    <lineage>
        <taxon>Bacteria</taxon>
        <taxon>Bacillati</taxon>
        <taxon>Bacillota</taxon>
        <taxon>Bacilli</taxon>
        <taxon>Bacillales</taxon>
        <taxon>Bacillaceae</taxon>
        <taxon>Sutcliffiella</taxon>
    </lineage>
</organism>
<dbReference type="EMBL" id="CP020880">
    <property type="protein sequence ID" value="ART77587.1"/>
    <property type="molecule type" value="Genomic_DNA"/>
</dbReference>
<reference evidence="2 3" key="1">
    <citation type="submission" date="2017-04" db="EMBL/GenBank/DDBJ databases">
        <title>Complete Genome Sequence of the Bacillus horikoshii 20a strain from Cuatro Cienegas, Coahuila, Mexico.</title>
        <authorList>
            <person name="Zarza E."/>
            <person name="Alcaraz L.D."/>
            <person name="Aguilar-Salinas B."/>
            <person name="Islas A."/>
            <person name="Olmedo-Alvarez G."/>
        </authorList>
    </citation>
    <scope>NUCLEOTIDE SEQUENCE [LARGE SCALE GENOMIC DNA]</scope>
    <source>
        <strain evidence="2 3">20a</strain>
    </source>
</reference>
<gene>
    <name evidence="2" type="ORF">B4U37_16670</name>
</gene>
<feature type="transmembrane region" description="Helical" evidence="1">
    <location>
        <begin position="42"/>
        <end position="61"/>
    </location>
</feature>
<name>A0ABN4ZGP9_9BACI</name>
<sequence>MGVSKGMVVFLIVGIITAVVFFNLCVKIAISIKNNKDVGADKVLASTMLIMSLYSFIVVITS</sequence>
<protein>
    <submittedName>
        <fullName evidence="2">Uncharacterized protein</fullName>
    </submittedName>
</protein>
<evidence type="ECO:0000256" key="1">
    <source>
        <dbReference type="SAM" id="Phobius"/>
    </source>
</evidence>
<keyword evidence="1" id="KW-1133">Transmembrane helix</keyword>
<dbReference type="Proteomes" id="UP000195573">
    <property type="component" value="Chromosome"/>
</dbReference>
<accession>A0ABN4ZGP9</accession>
<feature type="transmembrane region" description="Helical" evidence="1">
    <location>
        <begin position="6"/>
        <end position="30"/>
    </location>
</feature>
<keyword evidence="1" id="KW-0472">Membrane</keyword>
<evidence type="ECO:0000313" key="3">
    <source>
        <dbReference type="Proteomes" id="UP000195573"/>
    </source>
</evidence>
<keyword evidence="3" id="KW-1185">Reference proteome</keyword>
<evidence type="ECO:0000313" key="2">
    <source>
        <dbReference type="EMBL" id="ART77587.1"/>
    </source>
</evidence>
<keyword evidence="1" id="KW-0812">Transmembrane</keyword>
<proteinExistence type="predicted"/>